<dbReference type="KEGG" id="cja:CJA_3758"/>
<evidence type="ECO:0008006" key="4">
    <source>
        <dbReference type="Google" id="ProtNLM"/>
    </source>
</evidence>
<evidence type="ECO:0000256" key="1">
    <source>
        <dbReference type="SAM" id="SignalP"/>
    </source>
</evidence>
<reference evidence="2 3" key="1">
    <citation type="journal article" date="2008" name="J. Bacteriol.">
        <title>Insights into plant cell wall degradation from the genome sequence of the soil bacterium Cellvibrio japonicus.</title>
        <authorList>
            <person name="Deboy R.T."/>
            <person name="Mongodin E.F."/>
            <person name="Fouts D.E."/>
            <person name="Tailford L.E."/>
            <person name="Khouri H."/>
            <person name="Emerson J.B."/>
            <person name="Mohamoud Y."/>
            <person name="Watkins K."/>
            <person name="Henrissat B."/>
            <person name="Gilbert H.J."/>
            <person name="Nelson K.E."/>
        </authorList>
    </citation>
    <scope>NUCLEOTIDE SEQUENCE [LARGE SCALE GENOMIC DNA]</scope>
    <source>
        <strain evidence="2 3">Ueda107</strain>
    </source>
</reference>
<dbReference type="AlphaFoldDB" id="B3PIM6"/>
<sequence>MTFTKRPFIRCGLLASGALSLLMASLVQADEWQISLGTEVRYFPGDGLYENAGDRWAFNLEVENHWSVLNDSDYPLYINLHGQFRQAAATADDDRNRVDFPALNLAQFRDGWEWTLGMDKLFWGVAESQNLVNIVNQTDLQASPDGKDRLGQWMARTSWHHDTFGSWDFLLLPHFRARDFSNSRSRLALPLPVLGRDAYESGDGDNHLDFASRWSHQWGDLTTGLSYFNGTSRAPDLQLVIDNTHPSQPLVLQPFYAQIEHTGFDAQWILGEWLLKAEAIYQTSHSGHYWASISGVEYTFGQIMDTSYDLSWYLEYLYDDRQAQAPAGVLENDWMLAARLSFNDEASSSLLVAVFRDAEADETIVKCEGSYRLSDHLSLGLELWTFATGPSYSRDPVTRIPAQIVDTATYGKQALLNDEDFLQLSVTYYF</sequence>
<gene>
    <name evidence="2" type="ordered locus">CJA_3758</name>
</gene>
<keyword evidence="3" id="KW-1185">Reference proteome</keyword>
<dbReference type="HOGENOM" id="CLU_044829_0_0_6"/>
<name>B3PIM6_CELJU</name>
<protein>
    <recommendedName>
        <fullName evidence="4">Lipoprotein</fullName>
    </recommendedName>
</protein>
<dbReference type="OrthoDB" id="1188513at2"/>
<dbReference type="EMBL" id="CP000934">
    <property type="protein sequence ID" value="ACE86365.1"/>
    <property type="molecule type" value="Genomic_DNA"/>
</dbReference>
<dbReference type="Proteomes" id="UP000001036">
    <property type="component" value="Chromosome"/>
</dbReference>
<accession>B3PIM6</accession>
<evidence type="ECO:0000313" key="3">
    <source>
        <dbReference type="Proteomes" id="UP000001036"/>
    </source>
</evidence>
<organism evidence="2 3">
    <name type="scientific">Cellvibrio japonicus (strain Ueda107)</name>
    <name type="common">Pseudomonas fluorescens subsp. cellulosa</name>
    <dbReference type="NCBI Taxonomy" id="498211"/>
    <lineage>
        <taxon>Bacteria</taxon>
        <taxon>Pseudomonadati</taxon>
        <taxon>Pseudomonadota</taxon>
        <taxon>Gammaproteobacteria</taxon>
        <taxon>Cellvibrionales</taxon>
        <taxon>Cellvibrionaceae</taxon>
        <taxon>Cellvibrio</taxon>
    </lineage>
</organism>
<dbReference type="STRING" id="498211.CJA_3758"/>
<dbReference type="eggNOG" id="ENOG502Z89J">
    <property type="taxonomic scope" value="Bacteria"/>
</dbReference>
<proteinExistence type="predicted"/>
<feature type="signal peptide" evidence="1">
    <location>
        <begin position="1"/>
        <end position="29"/>
    </location>
</feature>
<keyword evidence="1" id="KW-0732">Signal</keyword>
<dbReference type="RefSeq" id="WP_012489328.1">
    <property type="nucleotide sequence ID" value="NC_010995.1"/>
</dbReference>
<evidence type="ECO:0000313" key="2">
    <source>
        <dbReference type="EMBL" id="ACE86365.1"/>
    </source>
</evidence>
<feature type="chain" id="PRO_5002794121" description="Lipoprotein" evidence="1">
    <location>
        <begin position="30"/>
        <end position="430"/>
    </location>
</feature>